<accession>A0ACC1NYI6</accession>
<keyword evidence="2" id="KW-1185">Reference proteome</keyword>
<reference evidence="1" key="1">
    <citation type="submission" date="2022-10" db="EMBL/GenBank/DDBJ databases">
        <title>Genome Sequence of Xylaria curta.</title>
        <authorList>
            <person name="Buettner E."/>
        </authorList>
    </citation>
    <scope>NUCLEOTIDE SEQUENCE</scope>
    <source>
        <strain evidence="1">Babe10</strain>
    </source>
</reference>
<sequence length="68" mass="8086">MSMYPHRALPQSTARLNELLDQIRTEFDNQVRINEGYEQQIQQQVQEASLIRDKVYQLEQAHMGIKQK</sequence>
<organism evidence="1 2">
    <name type="scientific">Xylaria curta</name>
    <dbReference type="NCBI Taxonomy" id="42375"/>
    <lineage>
        <taxon>Eukaryota</taxon>
        <taxon>Fungi</taxon>
        <taxon>Dikarya</taxon>
        <taxon>Ascomycota</taxon>
        <taxon>Pezizomycotina</taxon>
        <taxon>Sordariomycetes</taxon>
        <taxon>Xylariomycetidae</taxon>
        <taxon>Xylariales</taxon>
        <taxon>Xylariaceae</taxon>
        <taxon>Xylaria</taxon>
    </lineage>
</organism>
<proteinExistence type="predicted"/>
<evidence type="ECO:0000313" key="1">
    <source>
        <dbReference type="EMBL" id="KAJ2984010.1"/>
    </source>
</evidence>
<gene>
    <name evidence="1" type="ORF">NUW58_g6149</name>
</gene>
<name>A0ACC1NYI6_9PEZI</name>
<dbReference type="EMBL" id="JAPDGR010001333">
    <property type="protein sequence ID" value="KAJ2984010.1"/>
    <property type="molecule type" value="Genomic_DNA"/>
</dbReference>
<evidence type="ECO:0000313" key="2">
    <source>
        <dbReference type="Proteomes" id="UP001143856"/>
    </source>
</evidence>
<comment type="caution">
    <text evidence="1">The sequence shown here is derived from an EMBL/GenBank/DDBJ whole genome shotgun (WGS) entry which is preliminary data.</text>
</comment>
<protein>
    <submittedName>
        <fullName evidence="1">Uncharacterized protein</fullName>
    </submittedName>
</protein>
<dbReference type="Proteomes" id="UP001143856">
    <property type="component" value="Unassembled WGS sequence"/>
</dbReference>